<dbReference type="PANTHER" id="PTHR43658:SF8">
    <property type="entry name" value="17-BETA-HYDROXYSTEROID DEHYDROGENASE 14-RELATED"/>
    <property type="match status" value="1"/>
</dbReference>
<proteinExistence type="predicted"/>
<dbReference type="RefSeq" id="WP_052548218.1">
    <property type="nucleotide sequence ID" value="NZ_JMCC02000022.1"/>
</dbReference>
<sequence length="288" mass="30502">MFERGLLSDHNILVTGGGTGLGRAMALRYAELGASVGVLGRRTQPLEEVVAAITQAGGKAAWASADVRERDSVDAALDQLETELGPLTDVVNNAAGNFLCPSEDLSPGGFDAVVKIVLYGTFNVTQSLGKRWIERGKRDHARGYSVLSIVTTYAWMGSAFVLPSACAKAGVLALTRSLATEWATYGIRLNAIAPGPFPTDGAFSRLLMPGAEALGKHRVPLGRYGEPPELADLAVYLTAAPFVTGECVTIDGGEWLNVGQEFASITAQPRAQVKQVFANMRASTHKPE</sequence>
<dbReference type="CDD" id="cd05369">
    <property type="entry name" value="TER_DECR_SDR_a"/>
    <property type="match status" value="1"/>
</dbReference>
<dbReference type="EMBL" id="JMCC02000022">
    <property type="protein sequence ID" value="KIG17607.1"/>
    <property type="molecule type" value="Genomic_DNA"/>
</dbReference>
<accession>A0A0C2DD29</accession>
<comment type="caution">
    <text evidence="2">The sequence shown here is derived from an EMBL/GenBank/DDBJ whole genome shotgun (WGS) entry which is preliminary data.</text>
</comment>
<dbReference type="Gene3D" id="3.40.50.720">
    <property type="entry name" value="NAD(P)-binding Rossmann-like Domain"/>
    <property type="match status" value="1"/>
</dbReference>
<dbReference type="InterPro" id="IPR002347">
    <property type="entry name" value="SDR_fam"/>
</dbReference>
<dbReference type="Proteomes" id="UP000031599">
    <property type="component" value="Unassembled WGS sequence"/>
</dbReference>
<dbReference type="PRINTS" id="PR00081">
    <property type="entry name" value="GDHRDH"/>
</dbReference>
<dbReference type="InterPro" id="IPR036291">
    <property type="entry name" value="NAD(P)-bd_dom_sf"/>
</dbReference>
<organism evidence="2 3">
    <name type="scientific">Enhygromyxa salina</name>
    <dbReference type="NCBI Taxonomy" id="215803"/>
    <lineage>
        <taxon>Bacteria</taxon>
        <taxon>Pseudomonadati</taxon>
        <taxon>Myxococcota</taxon>
        <taxon>Polyangia</taxon>
        <taxon>Nannocystales</taxon>
        <taxon>Nannocystaceae</taxon>
        <taxon>Enhygromyxa</taxon>
    </lineage>
</organism>
<name>A0A0C2DD29_9BACT</name>
<dbReference type="PANTHER" id="PTHR43658">
    <property type="entry name" value="SHORT-CHAIN DEHYDROGENASE/REDUCTASE"/>
    <property type="match status" value="1"/>
</dbReference>
<keyword evidence="1" id="KW-0560">Oxidoreductase</keyword>
<gene>
    <name evidence="2" type="ORF">DB30_03088</name>
</gene>
<dbReference type="Pfam" id="PF13561">
    <property type="entry name" value="adh_short_C2"/>
    <property type="match status" value="1"/>
</dbReference>
<evidence type="ECO:0000313" key="3">
    <source>
        <dbReference type="Proteomes" id="UP000031599"/>
    </source>
</evidence>
<evidence type="ECO:0000256" key="1">
    <source>
        <dbReference type="ARBA" id="ARBA00023002"/>
    </source>
</evidence>
<protein>
    <submittedName>
        <fullName evidence="2">2,4-dienoyl-CoA reductase, mitochondrial</fullName>
    </submittedName>
</protein>
<dbReference type="GO" id="GO:0006635">
    <property type="term" value="P:fatty acid beta-oxidation"/>
    <property type="evidence" value="ECO:0007669"/>
    <property type="project" value="TreeGrafter"/>
</dbReference>
<evidence type="ECO:0000313" key="2">
    <source>
        <dbReference type="EMBL" id="KIG17607.1"/>
    </source>
</evidence>
<reference evidence="2 3" key="1">
    <citation type="submission" date="2014-12" db="EMBL/GenBank/DDBJ databases">
        <title>Genome assembly of Enhygromyxa salina DSM 15201.</title>
        <authorList>
            <person name="Sharma G."/>
            <person name="Subramanian S."/>
        </authorList>
    </citation>
    <scope>NUCLEOTIDE SEQUENCE [LARGE SCALE GENOMIC DNA]</scope>
    <source>
        <strain evidence="2 3">DSM 15201</strain>
    </source>
</reference>
<dbReference type="SUPFAM" id="SSF51735">
    <property type="entry name" value="NAD(P)-binding Rossmann-fold domains"/>
    <property type="match status" value="1"/>
</dbReference>
<dbReference type="GO" id="GO:0008670">
    <property type="term" value="F:2,4-dienoyl-CoA reductase (NADPH) activity"/>
    <property type="evidence" value="ECO:0007669"/>
    <property type="project" value="TreeGrafter"/>
</dbReference>
<dbReference type="AlphaFoldDB" id="A0A0C2DD29"/>